<protein>
    <submittedName>
        <fullName evidence="1">Uncharacterized protein</fullName>
    </submittedName>
</protein>
<dbReference type="AlphaFoldDB" id="S9W2C0"/>
<dbReference type="HOGENOM" id="CLU_1787938_0_0_1"/>
<dbReference type="GeneID" id="25036182"/>
<accession>S9W2C0</accession>
<gene>
    <name evidence="1" type="ORF">SPOG_01856</name>
</gene>
<dbReference type="EMBL" id="KE546989">
    <property type="protein sequence ID" value="EPY52534.1"/>
    <property type="molecule type" value="Genomic_DNA"/>
</dbReference>
<dbReference type="Proteomes" id="UP000015464">
    <property type="component" value="Unassembled WGS sequence"/>
</dbReference>
<name>S9W2C0_SCHCR</name>
<organism evidence="1 2">
    <name type="scientific">Schizosaccharomyces cryophilus (strain OY26 / ATCC MYA-4695 / CBS 11777 / NBRC 106824 / NRRL Y48691)</name>
    <name type="common">Fission yeast</name>
    <dbReference type="NCBI Taxonomy" id="653667"/>
    <lineage>
        <taxon>Eukaryota</taxon>
        <taxon>Fungi</taxon>
        <taxon>Dikarya</taxon>
        <taxon>Ascomycota</taxon>
        <taxon>Taphrinomycotina</taxon>
        <taxon>Schizosaccharomycetes</taxon>
        <taxon>Schizosaccharomycetales</taxon>
        <taxon>Schizosaccharomycetaceae</taxon>
        <taxon>Schizosaccharomyces</taxon>
    </lineage>
</organism>
<keyword evidence="2" id="KW-1185">Reference proteome</keyword>
<dbReference type="RefSeq" id="XP_013022414.1">
    <property type="nucleotide sequence ID" value="XM_013166960.1"/>
</dbReference>
<reference evidence="1 2" key="1">
    <citation type="journal article" date="2011" name="Science">
        <title>Comparative functional genomics of the fission yeasts.</title>
        <authorList>
            <person name="Rhind N."/>
            <person name="Chen Z."/>
            <person name="Yassour M."/>
            <person name="Thompson D.A."/>
            <person name="Haas B.J."/>
            <person name="Habib N."/>
            <person name="Wapinski I."/>
            <person name="Roy S."/>
            <person name="Lin M.F."/>
            <person name="Heiman D.I."/>
            <person name="Young S.K."/>
            <person name="Furuya K."/>
            <person name="Guo Y."/>
            <person name="Pidoux A."/>
            <person name="Chen H.M."/>
            <person name="Robbertse B."/>
            <person name="Goldberg J.M."/>
            <person name="Aoki K."/>
            <person name="Bayne E.H."/>
            <person name="Berlin A.M."/>
            <person name="Desjardins C.A."/>
            <person name="Dobbs E."/>
            <person name="Dukaj L."/>
            <person name="Fan L."/>
            <person name="FitzGerald M.G."/>
            <person name="French C."/>
            <person name="Gujja S."/>
            <person name="Hansen K."/>
            <person name="Keifenheim D."/>
            <person name="Levin J.Z."/>
            <person name="Mosher R.A."/>
            <person name="Mueller C.A."/>
            <person name="Pfiffner J."/>
            <person name="Priest M."/>
            <person name="Russ C."/>
            <person name="Smialowska A."/>
            <person name="Swoboda P."/>
            <person name="Sykes S.M."/>
            <person name="Vaughn M."/>
            <person name="Vengrova S."/>
            <person name="Yoder R."/>
            <person name="Zeng Q."/>
            <person name="Allshire R."/>
            <person name="Baulcombe D."/>
            <person name="Birren B.W."/>
            <person name="Brown W."/>
            <person name="Ekwall K."/>
            <person name="Kellis M."/>
            <person name="Leatherwood J."/>
            <person name="Levin H."/>
            <person name="Margalit H."/>
            <person name="Martienssen R."/>
            <person name="Nieduszynski C.A."/>
            <person name="Spatafora J.W."/>
            <person name="Friedman N."/>
            <person name="Dalgaard J.Z."/>
            <person name="Baumann P."/>
            <person name="Niki H."/>
            <person name="Regev A."/>
            <person name="Nusbaum C."/>
        </authorList>
    </citation>
    <scope>NUCLEOTIDE SEQUENCE [LARGE SCALE GENOMIC DNA]</scope>
    <source>
        <strain evidence="2">OY26 / ATCC MYA-4695 / CBS 11777 / NBRC 106824 / NRRL Y48691</strain>
    </source>
</reference>
<proteinExistence type="predicted"/>
<sequence length="145" mass="17011">MFDPSESLEQPSYVSRSCSVHSDVPYVPRNPFSLDEYSKQDFHLYHHVSDFNNDEGFNLSNILKIDSSKANSCFSLVKQYLINYRLLRKHMRAYFIDPVPRTFTLRFYLEAKNITVHDDQAAVHSKEQNKCSRILTLVIKMMQNV</sequence>
<evidence type="ECO:0000313" key="1">
    <source>
        <dbReference type="EMBL" id="EPY52534.1"/>
    </source>
</evidence>
<evidence type="ECO:0000313" key="2">
    <source>
        <dbReference type="Proteomes" id="UP000015464"/>
    </source>
</evidence>